<dbReference type="Proteomes" id="UP000055045">
    <property type="component" value="Unassembled WGS sequence"/>
</dbReference>
<reference evidence="1 2" key="1">
    <citation type="submission" date="2015-10" db="EMBL/GenBank/DDBJ databases">
        <title>Genome sequencing of Penicillium freii.</title>
        <authorList>
            <person name="Nguyen H.D."/>
            <person name="Visagie C.M."/>
            <person name="Seifert K.A."/>
        </authorList>
    </citation>
    <scope>NUCLEOTIDE SEQUENCE [LARGE SCALE GENOMIC DNA]</scope>
    <source>
        <strain evidence="1 2">DAOM 242723</strain>
    </source>
</reference>
<proteinExistence type="predicted"/>
<evidence type="ECO:0000313" key="2">
    <source>
        <dbReference type="Proteomes" id="UP000055045"/>
    </source>
</evidence>
<comment type="caution">
    <text evidence="1">The sequence shown here is derived from an EMBL/GenBank/DDBJ whole genome shotgun (WGS) entry which is preliminary data.</text>
</comment>
<dbReference type="EMBL" id="LLXE01000181">
    <property type="protein sequence ID" value="KUM60292.1"/>
    <property type="molecule type" value="Genomic_DNA"/>
</dbReference>
<protein>
    <submittedName>
        <fullName evidence="1">Uncharacterized protein</fullName>
    </submittedName>
</protein>
<accession>A0A124GR61</accession>
<sequence>MVPLLNPLQSRLFADRTHNWILYPIEKRVLGGGKIEGKKAFQTCQPPELNGANLGNYGSANSNLGLVFQREPYRVVSSFSSIIFLSFRPFLSHSLSITFIYSLIYQKGQDRKSVRPRISLFVQSVCRLPQFPRFPDYYSLSHHTATSFPAQRQLGNDLKALSLFIFWSPHTSNAELQPSPIYQPPRPPAALTL</sequence>
<dbReference type="AlphaFoldDB" id="A0A124GR61"/>
<name>A0A124GR61_PENFR</name>
<evidence type="ECO:0000313" key="1">
    <source>
        <dbReference type="EMBL" id="KUM60292.1"/>
    </source>
</evidence>
<keyword evidence="2" id="KW-1185">Reference proteome</keyword>
<gene>
    <name evidence="1" type="ORF">ACN42_g6827</name>
</gene>
<organism evidence="1 2">
    <name type="scientific">Penicillium freii</name>
    <dbReference type="NCBI Taxonomy" id="48697"/>
    <lineage>
        <taxon>Eukaryota</taxon>
        <taxon>Fungi</taxon>
        <taxon>Dikarya</taxon>
        <taxon>Ascomycota</taxon>
        <taxon>Pezizomycotina</taxon>
        <taxon>Eurotiomycetes</taxon>
        <taxon>Eurotiomycetidae</taxon>
        <taxon>Eurotiales</taxon>
        <taxon>Aspergillaceae</taxon>
        <taxon>Penicillium</taxon>
    </lineage>
</organism>